<evidence type="ECO:0000256" key="3">
    <source>
        <dbReference type="ARBA" id="ARBA00022475"/>
    </source>
</evidence>
<dbReference type="CDD" id="cd06261">
    <property type="entry name" value="TM_PBP2"/>
    <property type="match status" value="1"/>
</dbReference>
<evidence type="ECO:0000256" key="2">
    <source>
        <dbReference type="ARBA" id="ARBA00022448"/>
    </source>
</evidence>
<feature type="transmembrane region" description="Helical" evidence="7">
    <location>
        <begin position="114"/>
        <end position="133"/>
    </location>
</feature>
<evidence type="ECO:0000256" key="4">
    <source>
        <dbReference type="ARBA" id="ARBA00022692"/>
    </source>
</evidence>
<feature type="transmembrane region" description="Helical" evidence="7">
    <location>
        <begin position="311"/>
        <end position="333"/>
    </location>
</feature>
<reference evidence="10" key="1">
    <citation type="submission" date="2016-10" db="EMBL/GenBank/DDBJ databases">
        <authorList>
            <person name="Varghese N."/>
            <person name="Submissions S."/>
        </authorList>
    </citation>
    <scope>NUCLEOTIDE SEQUENCE [LARGE SCALE GENOMIC DNA]</scope>
    <source>
        <strain evidence="10">CGMCC 1.10218</strain>
    </source>
</reference>
<accession>A0A1H6U7R8</accession>
<evidence type="ECO:0000256" key="6">
    <source>
        <dbReference type="ARBA" id="ARBA00023136"/>
    </source>
</evidence>
<evidence type="ECO:0000256" key="7">
    <source>
        <dbReference type="RuleBase" id="RU363032"/>
    </source>
</evidence>
<proteinExistence type="inferred from homology"/>
<keyword evidence="5 7" id="KW-1133">Transmembrane helix</keyword>
<protein>
    <submittedName>
        <fullName evidence="9">Peptide/nickel transport system permease protein</fullName>
    </submittedName>
</protein>
<dbReference type="PROSITE" id="PS50928">
    <property type="entry name" value="ABC_TM1"/>
    <property type="match status" value="1"/>
</dbReference>
<sequence>MTASPLPSSSPLRPGRRERWGAWWHSPGLRKLRRNPLALSGLAIMVLFGLLALFAPLIARPSGDCLRDLGMTRQEQVYNPLARPFWQAIFAPPASCYAMERPNFSGEPSPPNSVPGTFAPFGLVGGYNIYYGLIWGTRTALKMSFIIVAITVGLGVLIGAVSGYYGGWVDNLIQRLIDVIFAMPGLVLTIVLLTLLKRKFPGLDPTWPIIVASCIAGWAGYARVIRGDILKTRQLDFVDAARALGARDGRIMLRHVVPNSLTTIFTLAVLDLATVPLGIAGLSFLGLGFEPGYSEWGQLVNLARQWLKPEWWYVLAFPAVFIVLFSLAFNLFGDGLRDALDPKTR</sequence>
<evidence type="ECO:0000256" key="5">
    <source>
        <dbReference type="ARBA" id="ARBA00022989"/>
    </source>
</evidence>
<dbReference type="InterPro" id="IPR035906">
    <property type="entry name" value="MetI-like_sf"/>
</dbReference>
<dbReference type="InterPro" id="IPR050366">
    <property type="entry name" value="BP-dependent_transpt_permease"/>
</dbReference>
<dbReference type="SUPFAM" id="SSF161098">
    <property type="entry name" value="MetI-like"/>
    <property type="match status" value="1"/>
</dbReference>
<feature type="transmembrane region" description="Helical" evidence="7">
    <location>
        <begin position="145"/>
        <end position="166"/>
    </location>
</feature>
<gene>
    <name evidence="9" type="ORF">SAMN04488058_10216</name>
</gene>
<dbReference type="Gene3D" id="1.10.3720.10">
    <property type="entry name" value="MetI-like"/>
    <property type="match status" value="1"/>
</dbReference>
<dbReference type="Proteomes" id="UP000199223">
    <property type="component" value="Unassembled WGS sequence"/>
</dbReference>
<evidence type="ECO:0000259" key="8">
    <source>
        <dbReference type="PROSITE" id="PS50928"/>
    </source>
</evidence>
<dbReference type="GO" id="GO:0055085">
    <property type="term" value="P:transmembrane transport"/>
    <property type="evidence" value="ECO:0007669"/>
    <property type="project" value="InterPro"/>
</dbReference>
<dbReference type="RefSeq" id="WP_092263215.1">
    <property type="nucleotide sequence ID" value="NZ_FNZA01000002.1"/>
</dbReference>
<keyword evidence="4 7" id="KW-0812">Transmembrane</keyword>
<keyword evidence="6 7" id="KW-0472">Membrane</keyword>
<keyword evidence="3" id="KW-1003">Cell membrane</keyword>
<feature type="transmembrane region" description="Helical" evidence="7">
    <location>
        <begin position="264"/>
        <end position="289"/>
    </location>
</feature>
<keyword evidence="10" id="KW-1185">Reference proteome</keyword>
<keyword evidence="2 7" id="KW-0813">Transport</keyword>
<feature type="transmembrane region" description="Helical" evidence="7">
    <location>
        <begin position="37"/>
        <end position="59"/>
    </location>
</feature>
<dbReference type="GO" id="GO:0005886">
    <property type="term" value="C:plasma membrane"/>
    <property type="evidence" value="ECO:0007669"/>
    <property type="project" value="UniProtKB-SubCell"/>
</dbReference>
<dbReference type="OrthoDB" id="9805884at2"/>
<evidence type="ECO:0000256" key="1">
    <source>
        <dbReference type="ARBA" id="ARBA00004651"/>
    </source>
</evidence>
<dbReference type="PANTHER" id="PTHR43386:SF1">
    <property type="entry name" value="D,D-DIPEPTIDE TRANSPORT SYSTEM PERMEASE PROTEIN DDPC-RELATED"/>
    <property type="match status" value="1"/>
</dbReference>
<dbReference type="AlphaFoldDB" id="A0A1H6U7R8"/>
<dbReference type="Pfam" id="PF00528">
    <property type="entry name" value="BPD_transp_1"/>
    <property type="match status" value="1"/>
</dbReference>
<dbReference type="InterPro" id="IPR025966">
    <property type="entry name" value="OppC_N"/>
</dbReference>
<evidence type="ECO:0000313" key="9">
    <source>
        <dbReference type="EMBL" id="SEI83922.1"/>
    </source>
</evidence>
<dbReference type="PANTHER" id="PTHR43386">
    <property type="entry name" value="OLIGOPEPTIDE TRANSPORT SYSTEM PERMEASE PROTEIN APPC"/>
    <property type="match status" value="1"/>
</dbReference>
<feature type="transmembrane region" description="Helical" evidence="7">
    <location>
        <begin position="172"/>
        <end position="196"/>
    </location>
</feature>
<dbReference type="InterPro" id="IPR000515">
    <property type="entry name" value="MetI-like"/>
</dbReference>
<comment type="subcellular location">
    <subcellularLocation>
        <location evidence="1 7">Cell membrane</location>
        <topology evidence="1 7">Multi-pass membrane protein</topology>
    </subcellularLocation>
</comment>
<dbReference type="EMBL" id="FNZA01000002">
    <property type="protein sequence ID" value="SEI83922.1"/>
    <property type="molecule type" value="Genomic_DNA"/>
</dbReference>
<dbReference type="STRING" id="856736.SAMN04488058_10216"/>
<feature type="domain" description="ABC transmembrane type-1" evidence="8">
    <location>
        <begin position="141"/>
        <end position="333"/>
    </location>
</feature>
<name>A0A1H6U7R8_9DEIO</name>
<organism evidence="9 10">
    <name type="scientific">Deinococcus reticulitermitis</name>
    <dbReference type="NCBI Taxonomy" id="856736"/>
    <lineage>
        <taxon>Bacteria</taxon>
        <taxon>Thermotogati</taxon>
        <taxon>Deinococcota</taxon>
        <taxon>Deinococci</taxon>
        <taxon>Deinococcales</taxon>
        <taxon>Deinococcaceae</taxon>
        <taxon>Deinococcus</taxon>
    </lineage>
</organism>
<comment type="similarity">
    <text evidence="7">Belongs to the binding-protein-dependent transport system permease family.</text>
</comment>
<dbReference type="Pfam" id="PF12911">
    <property type="entry name" value="OppC_N"/>
    <property type="match status" value="1"/>
</dbReference>
<evidence type="ECO:0000313" key="10">
    <source>
        <dbReference type="Proteomes" id="UP000199223"/>
    </source>
</evidence>